<protein>
    <submittedName>
        <fullName evidence="1">Uncharacterized protein</fullName>
    </submittedName>
</protein>
<gene>
    <name evidence="1" type="ORF">LCI18_009871</name>
</gene>
<accession>A0ACD3ZCK2</accession>
<reference evidence="1" key="1">
    <citation type="submission" date="2021-11" db="EMBL/GenBank/DDBJ databases">
        <title>Fusarium solani-melongenae Genome sequencing and assembly.</title>
        <authorList>
            <person name="Xie S."/>
            <person name="Huang L."/>
            <person name="Zhang X."/>
        </authorList>
    </citation>
    <scope>NUCLEOTIDE SEQUENCE</scope>
    <source>
        <strain evidence="1">CRI 24-3</strain>
    </source>
</reference>
<organism evidence="1 2">
    <name type="scientific">Fusarium solani subsp. cucurbitae</name>
    <name type="common">Neocosmosporum cucurbitae</name>
    <dbReference type="NCBI Taxonomy" id="2747967"/>
    <lineage>
        <taxon>Eukaryota</taxon>
        <taxon>Fungi</taxon>
        <taxon>Dikarya</taxon>
        <taxon>Ascomycota</taxon>
        <taxon>Pezizomycotina</taxon>
        <taxon>Sordariomycetes</taxon>
        <taxon>Hypocreomycetidae</taxon>
        <taxon>Hypocreales</taxon>
        <taxon>Nectriaceae</taxon>
        <taxon>Fusarium</taxon>
        <taxon>Fusarium solani species complex</taxon>
    </lineage>
</organism>
<evidence type="ECO:0000313" key="2">
    <source>
        <dbReference type="Proteomes" id="UP000830768"/>
    </source>
</evidence>
<name>A0ACD3ZCK2_FUSSC</name>
<proteinExistence type="predicted"/>
<sequence>MEGQGCSLDASKWGSQLVRAQGDMGSWPWSEMQASTYIVYSDRHPACNGCASEGTTLSGHSHEHDGSTIKECLGIGAVSPLSEENIYYVIVSSANSITFICRTLCRTRSYFDIVLQQELINRVQFTTSRTFIMTTYVPALTLPDAVFLKPAVSVLLPIGLGTAVGLSATQTQKTYLSLKKPSVHPPPWLFGPVWTVLYGVMGYAAYRAANNGLSPFSSPDTIRTARQAMTLYSVQLGLNLLWTPLFFGFHRPIEASVDIITLVGVNGYLTYLYSSIDSVAAWCQVPYLGWLSFATYLCTSIGYLNNWDLSGKEAPKKE</sequence>
<dbReference type="EMBL" id="CP090036">
    <property type="protein sequence ID" value="UPK98936.1"/>
    <property type="molecule type" value="Genomic_DNA"/>
</dbReference>
<evidence type="ECO:0000313" key="1">
    <source>
        <dbReference type="EMBL" id="UPK98936.1"/>
    </source>
</evidence>
<keyword evidence="2" id="KW-1185">Reference proteome</keyword>
<dbReference type="Proteomes" id="UP000830768">
    <property type="component" value="Chromosome 8"/>
</dbReference>